<keyword evidence="2" id="KW-0812">Transmembrane</keyword>
<feature type="transmembrane region" description="Helical" evidence="2">
    <location>
        <begin position="214"/>
        <end position="235"/>
    </location>
</feature>
<accession>A0A0A0JX49</accession>
<evidence type="ECO:0000256" key="1">
    <source>
        <dbReference type="SAM" id="MobiDB-lite"/>
    </source>
</evidence>
<evidence type="ECO:0008006" key="5">
    <source>
        <dbReference type="Google" id="ProtNLM"/>
    </source>
</evidence>
<dbReference type="AlphaFoldDB" id="A0A0A0JX49"/>
<feature type="transmembrane region" description="Helical" evidence="2">
    <location>
        <begin position="44"/>
        <end position="62"/>
    </location>
</feature>
<keyword evidence="2" id="KW-1133">Transmembrane helix</keyword>
<feature type="region of interest" description="Disordered" evidence="1">
    <location>
        <begin position="1"/>
        <end position="27"/>
    </location>
</feature>
<sequence>MTTSRRETAMSETNHAAGAPSAPADRTITSPSVRASAAVRTYRYLRLSLVGLVLLLLLAVWLERLTGEAANRRLGSISAYYYTPARSVFVGALVAIGISLVAIVGRRGFEDTALNIAGMLAPVVAFVPTPRGAGGAPCDPDGRCSVPPEFVPAVVNNIKSLIALGVAGVALGAYVVLRRRESSRATRIGLALAAGLFVAFVAWFGLARDSFLDVAHFGAAVPLFALVTGVAYVNARKARARRDHGVNATGAKTYTAVYGVVAGVMTMTFAVAIVLAVMDQLGWGGTPDEWVLWVEVVLLLSFATFWVTQTFDFWADGLPEDASVTPAPAATAAAGPGRPATGRGPGPGGDVTPAPRP</sequence>
<feature type="transmembrane region" description="Helical" evidence="2">
    <location>
        <begin position="112"/>
        <end position="129"/>
    </location>
</feature>
<reference evidence="3 4" key="1">
    <citation type="submission" date="2013-08" db="EMBL/GenBank/DDBJ databases">
        <title>The genome sequence of Knoellia aerolata.</title>
        <authorList>
            <person name="Zhu W."/>
            <person name="Wang G."/>
        </authorList>
    </citation>
    <scope>NUCLEOTIDE SEQUENCE [LARGE SCALE GENOMIC DNA]</scope>
    <source>
        <strain evidence="3 4">DSM 18566</strain>
    </source>
</reference>
<feature type="transmembrane region" description="Helical" evidence="2">
    <location>
        <begin position="290"/>
        <end position="308"/>
    </location>
</feature>
<dbReference type="EMBL" id="AVPL01000020">
    <property type="protein sequence ID" value="KGN41289.1"/>
    <property type="molecule type" value="Genomic_DNA"/>
</dbReference>
<name>A0A0A0JX49_9MICO</name>
<feature type="transmembrane region" description="Helical" evidence="2">
    <location>
        <begin position="256"/>
        <end position="278"/>
    </location>
</feature>
<gene>
    <name evidence="3" type="ORF">N801_08665</name>
</gene>
<proteinExistence type="predicted"/>
<feature type="transmembrane region" description="Helical" evidence="2">
    <location>
        <begin position="82"/>
        <end position="105"/>
    </location>
</feature>
<keyword evidence="4" id="KW-1185">Reference proteome</keyword>
<feature type="transmembrane region" description="Helical" evidence="2">
    <location>
        <begin position="158"/>
        <end position="177"/>
    </location>
</feature>
<organism evidence="3 4">
    <name type="scientific">Knoellia aerolata DSM 18566</name>
    <dbReference type="NCBI Taxonomy" id="1385519"/>
    <lineage>
        <taxon>Bacteria</taxon>
        <taxon>Bacillati</taxon>
        <taxon>Actinomycetota</taxon>
        <taxon>Actinomycetes</taxon>
        <taxon>Micrococcales</taxon>
        <taxon>Intrasporangiaceae</taxon>
        <taxon>Knoellia</taxon>
    </lineage>
</organism>
<dbReference type="eggNOG" id="ENOG5032YSD">
    <property type="taxonomic scope" value="Bacteria"/>
</dbReference>
<feature type="region of interest" description="Disordered" evidence="1">
    <location>
        <begin position="325"/>
        <end position="357"/>
    </location>
</feature>
<evidence type="ECO:0000313" key="4">
    <source>
        <dbReference type="Proteomes" id="UP000030013"/>
    </source>
</evidence>
<feature type="transmembrane region" description="Helical" evidence="2">
    <location>
        <begin position="189"/>
        <end position="208"/>
    </location>
</feature>
<keyword evidence="2" id="KW-0472">Membrane</keyword>
<evidence type="ECO:0000313" key="3">
    <source>
        <dbReference type="EMBL" id="KGN41289.1"/>
    </source>
</evidence>
<evidence type="ECO:0000256" key="2">
    <source>
        <dbReference type="SAM" id="Phobius"/>
    </source>
</evidence>
<feature type="compositionally biased region" description="Low complexity" evidence="1">
    <location>
        <begin position="325"/>
        <end position="342"/>
    </location>
</feature>
<protein>
    <recommendedName>
        <fullName evidence="5">Diphosphate--fructose-6-phosphate 1-phosphotransferase</fullName>
    </recommendedName>
</protein>
<comment type="caution">
    <text evidence="3">The sequence shown here is derived from an EMBL/GenBank/DDBJ whole genome shotgun (WGS) entry which is preliminary data.</text>
</comment>
<dbReference type="Proteomes" id="UP000030013">
    <property type="component" value="Unassembled WGS sequence"/>
</dbReference>
<dbReference type="STRING" id="1385519.N801_08665"/>